<keyword evidence="4" id="KW-1185">Reference proteome</keyword>
<keyword evidence="2" id="KW-0812">Transmembrane</keyword>
<dbReference type="GeneID" id="63776417"/>
<proteinExistence type="predicted"/>
<protein>
    <submittedName>
        <fullName evidence="3">Uncharacterized protein</fullName>
    </submittedName>
</protein>
<dbReference type="Proteomes" id="UP000193689">
    <property type="component" value="Unassembled WGS sequence"/>
</dbReference>
<feature type="region of interest" description="Disordered" evidence="1">
    <location>
        <begin position="446"/>
        <end position="475"/>
    </location>
</feature>
<dbReference type="EMBL" id="MCFJ01000006">
    <property type="protein sequence ID" value="ORY65430.1"/>
    <property type="molecule type" value="Genomic_DNA"/>
</dbReference>
<keyword evidence="2" id="KW-1133">Transmembrane helix</keyword>
<feature type="transmembrane region" description="Helical" evidence="2">
    <location>
        <begin position="321"/>
        <end position="339"/>
    </location>
</feature>
<dbReference type="OrthoDB" id="1937642at2759"/>
<dbReference type="RefSeq" id="XP_040716582.1">
    <property type="nucleotide sequence ID" value="XM_040860205.1"/>
</dbReference>
<feature type="transmembrane region" description="Helical" evidence="2">
    <location>
        <begin position="138"/>
        <end position="159"/>
    </location>
</feature>
<sequence>MSATISQLASQWANPSEVTTVLMVIGGDVVQKALAQTTGCWYTPVCFSFGWVAYTFMALVNLIGSGRLLPPPDYPVKMFNLGSGYSRENRNWLIGRLVRDNEAYIAREEPMLRNAIRISVWKAKPNPNRHTNHSYGRIHMWGLIIMVFQLVIAAIPVMLHREWGILLVTSTGTILAMVVGALPQWRVEKLPNRQNSKAVFALTSGNGSKDIMIVIGNGQCLDLEELSAQETPRNGKPWEKFAQRDSEAVESGSQKVSVLPTTQRHPRGSFYFHRAGTQMMMAKTARGLPSGFWITLCVCVVQSILWLVLIVTVSALHKDTWFLILVGGVGMFQNGYLAAMERSPQHRNLPLELVETITRCKVMDGLMDLEVGYGFALPLRNEFFPGQLREDEVAWWKGDRKKYDEVRSQQKSFRGAPRSEMTGFESPRSPACLSLPGFVKNEATRATNNYSKHAPDLSGQYAGDNAIKPHVPKPL</sequence>
<name>A0A1Y2E1M0_9PEZI</name>
<organism evidence="3 4">
    <name type="scientific">Pseudomassariella vexata</name>
    <dbReference type="NCBI Taxonomy" id="1141098"/>
    <lineage>
        <taxon>Eukaryota</taxon>
        <taxon>Fungi</taxon>
        <taxon>Dikarya</taxon>
        <taxon>Ascomycota</taxon>
        <taxon>Pezizomycotina</taxon>
        <taxon>Sordariomycetes</taxon>
        <taxon>Xylariomycetidae</taxon>
        <taxon>Amphisphaeriales</taxon>
        <taxon>Pseudomassariaceae</taxon>
        <taxon>Pseudomassariella</taxon>
    </lineage>
</organism>
<evidence type="ECO:0000256" key="2">
    <source>
        <dbReference type="SAM" id="Phobius"/>
    </source>
</evidence>
<dbReference type="STRING" id="1141098.A0A1Y2E1M0"/>
<evidence type="ECO:0000313" key="4">
    <source>
        <dbReference type="Proteomes" id="UP000193689"/>
    </source>
</evidence>
<feature type="region of interest" description="Disordered" evidence="1">
    <location>
        <begin position="407"/>
        <end position="428"/>
    </location>
</feature>
<dbReference type="AlphaFoldDB" id="A0A1Y2E1M0"/>
<feature type="transmembrane region" description="Helical" evidence="2">
    <location>
        <begin position="291"/>
        <end position="315"/>
    </location>
</feature>
<feature type="transmembrane region" description="Helical" evidence="2">
    <location>
        <begin position="51"/>
        <end position="69"/>
    </location>
</feature>
<dbReference type="InParanoid" id="A0A1Y2E1M0"/>
<evidence type="ECO:0000256" key="1">
    <source>
        <dbReference type="SAM" id="MobiDB-lite"/>
    </source>
</evidence>
<evidence type="ECO:0000313" key="3">
    <source>
        <dbReference type="EMBL" id="ORY65430.1"/>
    </source>
</evidence>
<gene>
    <name evidence="3" type="ORF">BCR38DRAFT_432753</name>
</gene>
<accession>A0A1Y2E1M0</accession>
<reference evidence="3 4" key="1">
    <citation type="submission" date="2016-07" db="EMBL/GenBank/DDBJ databases">
        <title>Pervasive Adenine N6-methylation of Active Genes in Fungi.</title>
        <authorList>
            <consortium name="DOE Joint Genome Institute"/>
            <person name="Mondo S.J."/>
            <person name="Dannebaum R.O."/>
            <person name="Kuo R.C."/>
            <person name="Labutti K."/>
            <person name="Haridas S."/>
            <person name="Kuo A."/>
            <person name="Salamov A."/>
            <person name="Ahrendt S.R."/>
            <person name="Lipzen A."/>
            <person name="Sullivan W."/>
            <person name="Andreopoulos W.B."/>
            <person name="Clum A."/>
            <person name="Lindquist E."/>
            <person name="Daum C."/>
            <person name="Ramamoorthy G.K."/>
            <person name="Gryganskyi A."/>
            <person name="Culley D."/>
            <person name="Magnuson J.K."/>
            <person name="James T.Y."/>
            <person name="O'Malley M.A."/>
            <person name="Stajich J.E."/>
            <person name="Spatafora J.W."/>
            <person name="Visel A."/>
            <person name="Grigoriev I.V."/>
        </authorList>
    </citation>
    <scope>NUCLEOTIDE SEQUENCE [LARGE SCALE GENOMIC DNA]</scope>
    <source>
        <strain evidence="3 4">CBS 129021</strain>
    </source>
</reference>
<feature type="transmembrane region" description="Helical" evidence="2">
    <location>
        <begin position="165"/>
        <end position="185"/>
    </location>
</feature>
<comment type="caution">
    <text evidence="3">The sequence shown here is derived from an EMBL/GenBank/DDBJ whole genome shotgun (WGS) entry which is preliminary data.</text>
</comment>
<keyword evidence="2" id="KW-0472">Membrane</keyword>